<dbReference type="Pfam" id="PF05133">
    <property type="entry name" value="SPP1_portal"/>
    <property type="match status" value="1"/>
</dbReference>
<proteinExistence type="predicted"/>
<evidence type="ECO:0000313" key="1">
    <source>
        <dbReference type="EMBL" id="NEZ93999.1"/>
    </source>
</evidence>
<comment type="caution">
    <text evidence="1">The sequence shown here is derived from an EMBL/GenBank/DDBJ whole genome shotgun (WGS) entry which is preliminary data.</text>
</comment>
<dbReference type="InterPro" id="IPR021145">
    <property type="entry name" value="Portal_protein_SPP1_Gp6-like"/>
</dbReference>
<organism evidence="1 2">
    <name type="scientific">Clostridium botulinum</name>
    <dbReference type="NCBI Taxonomy" id="1491"/>
    <lineage>
        <taxon>Bacteria</taxon>
        <taxon>Bacillati</taxon>
        <taxon>Bacillota</taxon>
        <taxon>Clostridia</taxon>
        <taxon>Eubacteriales</taxon>
        <taxon>Clostridiaceae</taxon>
        <taxon>Clostridium</taxon>
    </lineage>
</organism>
<sequence>MEDIKQTLLKFTNEQKKELEKIKTNYYFYHGAVTDKDKALLDEILLGQSWINADDLDYIPSQVIDNKIKPLIHKQARFFLGKEPILLFKPRDSKDKSTCEELRVFIDDILNGSQFWSETMKAFRLATVTKRVLLRMEANPEESIRLYYHNVNDFNYELDPKDSRKLLSVTFVRLKEKTDTTELWNRYTYKMGKASKKSLEETCLLTIETFNNLDLENPIETKTIDTKLSKIPCWIMINEQDLMNKNGKSDITDLKPLQNSYNQRLSDFNDALRFLMFGQTAVIDATEETVNACRIAPNALMALVSIDGKQASAQRVESSFSNAEPVRMFLDILDKSMHDKLSIPTDDRLKNVPSAKTIKYIYNDLIARSEEKWHDWEPNIRSMLRLLVEACSKFKCYELWKPEWNKLEYSIVLDKRYPIPEDEEDKKKLALEEVNTNVRSHRSYIKDFSNDEDYEEHFNEVIEDITTINAAEQDQFQTRVNEDLNNTGGDS</sequence>
<protein>
    <submittedName>
        <fullName evidence="1">Phage portal protein</fullName>
    </submittedName>
</protein>
<dbReference type="EMBL" id="SGKC01000063">
    <property type="protein sequence ID" value="NEZ93999.1"/>
    <property type="molecule type" value="Genomic_DNA"/>
</dbReference>
<evidence type="ECO:0000313" key="2">
    <source>
        <dbReference type="Proteomes" id="UP000473887"/>
    </source>
</evidence>
<gene>
    <name evidence="1" type="ORF">EXM69_19165</name>
</gene>
<reference evidence="1 2" key="1">
    <citation type="submission" date="2019-02" db="EMBL/GenBank/DDBJ databases">
        <title>Genome sequencing of Clostridium botulinum clinical isolates.</title>
        <authorList>
            <person name="Brunt J."/>
            <person name="Van Vliet A.H.M."/>
            <person name="Stringer S.C."/>
            <person name="Grant K.A."/>
            <person name="Carter A.C."/>
            <person name="Peck M.W."/>
        </authorList>
    </citation>
    <scope>NUCLEOTIDE SEQUENCE [LARGE SCALE GENOMIC DNA]</scope>
    <source>
        <strain evidence="1 2">H142660711</strain>
    </source>
</reference>
<name>A0A846I7J5_CLOBO</name>
<accession>A0A846I7J5</accession>
<dbReference type="Proteomes" id="UP000473887">
    <property type="component" value="Unassembled WGS sequence"/>
</dbReference>
<dbReference type="AlphaFoldDB" id="A0A846I7J5"/>